<organism evidence="1 2">
    <name type="scientific">Bradyrhizobium ontarionense</name>
    <dbReference type="NCBI Taxonomy" id="2898149"/>
    <lineage>
        <taxon>Bacteria</taxon>
        <taxon>Pseudomonadati</taxon>
        <taxon>Pseudomonadota</taxon>
        <taxon>Alphaproteobacteria</taxon>
        <taxon>Hyphomicrobiales</taxon>
        <taxon>Nitrobacteraceae</taxon>
        <taxon>Bradyrhizobium</taxon>
    </lineage>
</organism>
<dbReference type="EMBL" id="CP088156">
    <property type="protein sequence ID" value="UFZ08652.1"/>
    <property type="molecule type" value="Genomic_DNA"/>
</dbReference>
<evidence type="ECO:0000313" key="2">
    <source>
        <dbReference type="Proteomes" id="UP001431010"/>
    </source>
</evidence>
<gene>
    <name evidence="1" type="ORF">LQG66_37175</name>
</gene>
<dbReference type="Proteomes" id="UP001431010">
    <property type="component" value="Chromosome"/>
</dbReference>
<proteinExistence type="predicted"/>
<accession>A0ABY3RPU0</accession>
<evidence type="ECO:0000313" key="1">
    <source>
        <dbReference type="EMBL" id="UFZ08652.1"/>
    </source>
</evidence>
<keyword evidence="2" id="KW-1185">Reference proteome</keyword>
<sequence>MEIEDQKKRRRRVKQTLSLGERLKQMARKARETAELLPPGVEQAEQLRRAREAEAIADLDQFLRSPVRQDVPRSR</sequence>
<protein>
    <submittedName>
        <fullName evidence="1">Uncharacterized protein</fullName>
    </submittedName>
</protein>
<reference evidence="1" key="1">
    <citation type="journal article" date="2024" name="Antonie Van Leeuwenhoek">
        <title>Bradyrhizobium ontarionense sp. nov., a novel bacterial symbiont isolated from Aeschynomene indica (Indian jointvetch), harbours photosynthesis, nitrogen fixation and nitrous oxide (N2O) reductase genes.</title>
        <authorList>
            <person name="Bromfield E.S.P."/>
            <person name="Cloutier S."/>
        </authorList>
    </citation>
    <scope>NUCLEOTIDE SEQUENCE</scope>
    <source>
        <strain evidence="1">A19</strain>
    </source>
</reference>
<name>A0ABY3RPU0_9BRAD</name>